<keyword evidence="9 11" id="KW-0067">ATP-binding</keyword>
<dbReference type="PRINTS" id="PR00475">
    <property type="entry name" value="HEXOKINASE"/>
</dbReference>
<dbReference type="Pfam" id="PF03727">
    <property type="entry name" value="Hexokinase_2"/>
    <property type="match status" value="1"/>
</dbReference>
<dbReference type="GO" id="GO:0005524">
    <property type="term" value="F:ATP binding"/>
    <property type="evidence" value="ECO:0007669"/>
    <property type="project" value="UniProtKB-UniRule"/>
</dbReference>
<keyword evidence="8" id="KW-0496">Mitochondrion</keyword>
<dbReference type="UniPathway" id="UPA00109">
    <property type="reaction ID" value="UER00180"/>
</dbReference>
<dbReference type="SUPFAM" id="SSF53067">
    <property type="entry name" value="Actin-like ATPase domain"/>
    <property type="match status" value="2"/>
</dbReference>
<organism evidence="14 15">
    <name type="scientific">Durio zibethinus</name>
    <name type="common">Durian</name>
    <dbReference type="NCBI Taxonomy" id="66656"/>
    <lineage>
        <taxon>Eukaryota</taxon>
        <taxon>Viridiplantae</taxon>
        <taxon>Streptophyta</taxon>
        <taxon>Embryophyta</taxon>
        <taxon>Tracheophyta</taxon>
        <taxon>Spermatophyta</taxon>
        <taxon>Magnoliopsida</taxon>
        <taxon>eudicotyledons</taxon>
        <taxon>Gunneridae</taxon>
        <taxon>Pentapetalae</taxon>
        <taxon>rosids</taxon>
        <taxon>malvids</taxon>
        <taxon>Malvales</taxon>
        <taxon>Malvaceae</taxon>
        <taxon>Helicteroideae</taxon>
        <taxon>Durio</taxon>
    </lineage>
</organism>
<dbReference type="GeneID" id="111303941"/>
<dbReference type="InterPro" id="IPR019807">
    <property type="entry name" value="Hexokinase_BS"/>
</dbReference>
<evidence type="ECO:0000313" key="15">
    <source>
        <dbReference type="RefSeq" id="XP_022756214.1"/>
    </source>
</evidence>
<evidence type="ECO:0000256" key="7">
    <source>
        <dbReference type="ARBA" id="ARBA00022777"/>
    </source>
</evidence>
<comment type="pathway">
    <text evidence="2">Carbohydrate degradation; glycolysis; D-glyceraldehyde 3-phosphate and glycerone phosphate from D-glucose: step 1/4.</text>
</comment>
<keyword evidence="5 11" id="KW-0808">Transferase</keyword>
<evidence type="ECO:0000256" key="11">
    <source>
        <dbReference type="RuleBase" id="RU362007"/>
    </source>
</evidence>
<comment type="pathway">
    <text evidence="3">Carbohydrate metabolism; hexose metabolism.</text>
</comment>
<evidence type="ECO:0000259" key="13">
    <source>
        <dbReference type="Pfam" id="PF03727"/>
    </source>
</evidence>
<dbReference type="FunFam" id="3.40.367.20:FF:000003">
    <property type="entry name" value="Phosphotransferase"/>
    <property type="match status" value="1"/>
</dbReference>
<evidence type="ECO:0000313" key="14">
    <source>
        <dbReference type="Proteomes" id="UP000515121"/>
    </source>
</evidence>
<dbReference type="Pfam" id="PF00349">
    <property type="entry name" value="Hexokinase_1"/>
    <property type="match status" value="1"/>
</dbReference>
<dbReference type="PROSITE" id="PS51748">
    <property type="entry name" value="HEXOKINASE_2"/>
    <property type="match status" value="1"/>
</dbReference>
<evidence type="ECO:0000256" key="4">
    <source>
        <dbReference type="ARBA" id="ARBA00009225"/>
    </source>
</evidence>
<dbReference type="Gene3D" id="3.30.420.40">
    <property type="match status" value="1"/>
</dbReference>
<dbReference type="PANTHER" id="PTHR19443">
    <property type="entry name" value="HEXOKINASE"/>
    <property type="match status" value="1"/>
</dbReference>
<evidence type="ECO:0000256" key="2">
    <source>
        <dbReference type="ARBA" id="ARBA00004888"/>
    </source>
</evidence>
<dbReference type="PANTHER" id="PTHR19443:SF6">
    <property type="entry name" value="HEXOKINASE-4"/>
    <property type="match status" value="1"/>
</dbReference>
<comment type="similarity">
    <text evidence="4 11">Belongs to the hexokinase family.</text>
</comment>
<dbReference type="Gene3D" id="3.40.367.20">
    <property type="match status" value="1"/>
</dbReference>
<dbReference type="EC" id="2.7.1.-" evidence="11"/>
<dbReference type="InterPro" id="IPR043129">
    <property type="entry name" value="ATPase_NBD"/>
</dbReference>
<reference evidence="15" key="1">
    <citation type="submission" date="2025-08" db="UniProtKB">
        <authorList>
            <consortium name="RefSeq"/>
        </authorList>
    </citation>
    <scope>IDENTIFICATION</scope>
    <source>
        <tissue evidence="15">Fruit stalk</tissue>
    </source>
</reference>
<keyword evidence="10 11" id="KW-0324">Glycolysis</keyword>
<dbReference type="GO" id="GO:0006096">
    <property type="term" value="P:glycolytic process"/>
    <property type="evidence" value="ECO:0007669"/>
    <property type="project" value="UniProtKB-UniPathway"/>
</dbReference>
<proteinExistence type="inferred from homology"/>
<keyword evidence="8" id="KW-1000">Mitochondrion outer membrane</keyword>
<dbReference type="UniPathway" id="UPA00242"/>
<evidence type="ECO:0000256" key="9">
    <source>
        <dbReference type="ARBA" id="ARBA00022840"/>
    </source>
</evidence>
<dbReference type="InterPro" id="IPR022673">
    <property type="entry name" value="Hexokinase_C"/>
</dbReference>
<evidence type="ECO:0000256" key="10">
    <source>
        <dbReference type="ARBA" id="ARBA00023152"/>
    </source>
</evidence>
<dbReference type="FunFam" id="3.30.420.40:FF:000034">
    <property type="entry name" value="Phosphotransferase"/>
    <property type="match status" value="1"/>
</dbReference>
<dbReference type="RefSeq" id="XP_022756214.1">
    <property type="nucleotide sequence ID" value="XM_022900479.1"/>
</dbReference>
<evidence type="ECO:0000256" key="5">
    <source>
        <dbReference type="ARBA" id="ARBA00022679"/>
    </source>
</evidence>
<dbReference type="PROSITE" id="PS00378">
    <property type="entry name" value="HEXOKINASE_1"/>
    <property type="match status" value="1"/>
</dbReference>
<evidence type="ECO:0000259" key="12">
    <source>
        <dbReference type="Pfam" id="PF00349"/>
    </source>
</evidence>
<dbReference type="AlphaFoldDB" id="A0A6P5ZTX8"/>
<accession>A0A6P5ZTX8</accession>
<protein>
    <recommendedName>
        <fullName evidence="11">Phosphotransferase</fullName>
        <ecNumber evidence="11">2.7.1.-</ecNumber>
    </recommendedName>
</protein>
<keyword evidence="14" id="KW-1185">Reference proteome</keyword>
<name>A0A6P5ZTX8_DURZI</name>
<feature type="domain" description="Hexokinase C-terminal" evidence="13">
    <location>
        <begin position="165"/>
        <end position="413"/>
    </location>
</feature>
<evidence type="ECO:0000256" key="8">
    <source>
        <dbReference type="ARBA" id="ARBA00022787"/>
    </source>
</evidence>
<evidence type="ECO:0000256" key="1">
    <source>
        <dbReference type="ARBA" id="ARBA00004572"/>
    </source>
</evidence>
<dbReference type="KEGG" id="dzi:111303941"/>
<evidence type="ECO:0000256" key="6">
    <source>
        <dbReference type="ARBA" id="ARBA00022741"/>
    </source>
</evidence>
<sequence>MLVNKYIIFFIRSEKGTFYALDLGDTNFRVLRVELGGQRSSLHPDVEQHPIPNLLMSGRSEDLFDFIASSLHQFIEKGNDSEQSPITKELGFTFSFPVNQTSVSSGILIKWTKGLAIKDMVGKEVAGSLQQALARKGLNMQVTVLVNDTVGTLALGHYHDADTVAAVIIGTGTNACYWERTDAIIKCQGRLTTSGGMVVNMEWGNFWSAHLPRTSYDIELDAESPNPNDQGFEKMISGMYLGDIVRRVILRMWEESDIFVSVSSKSSMPFALRMPSMAAMHADDSPELTEVARILKDDLDIPDVPLKARKLVVKVCDVVTCRAARLAAAGIVGILKKIGRDGSGGITGGRSRSDIKMRRTVVAVEGSLFTQYTMFREYLQGALHEILGEDVARHVILMDTEDGSGTGAALLAASY</sequence>
<dbReference type="GO" id="GO:0004340">
    <property type="term" value="F:glucokinase activity"/>
    <property type="evidence" value="ECO:0007669"/>
    <property type="project" value="UniProtKB-ARBA"/>
</dbReference>
<dbReference type="GO" id="GO:0019318">
    <property type="term" value="P:hexose metabolic process"/>
    <property type="evidence" value="ECO:0007669"/>
    <property type="project" value="UniProtKB-UniPathway"/>
</dbReference>
<dbReference type="GO" id="GO:0005536">
    <property type="term" value="F:D-glucose binding"/>
    <property type="evidence" value="ECO:0007669"/>
    <property type="project" value="InterPro"/>
</dbReference>
<dbReference type="InterPro" id="IPR001312">
    <property type="entry name" value="Hexokinase"/>
</dbReference>
<gene>
    <name evidence="15" type="primary">LOC111303941</name>
</gene>
<evidence type="ECO:0000256" key="3">
    <source>
        <dbReference type="ARBA" id="ARBA00005028"/>
    </source>
</evidence>
<feature type="domain" description="Hexokinase N-terminal" evidence="12">
    <location>
        <begin position="13"/>
        <end position="158"/>
    </location>
</feature>
<keyword evidence="7 11" id="KW-0418">Kinase</keyword>
<keyword evidence="6 11" id="KW-0547">Nucleotide-binding</keyword>
<dbReference type="InterPro" id="IPR022672">
    <property type="entry name" value="Hexokinase_N"/>
</dbReference>
<dbReference type="Proteomes" id="UP000515121">
    <property type="component" value="Unplaced"/>
</dbReference>
<comment type="subcellular location">
    <subcellularLocation>
        <location evidence="1">Mitochondrion outer membrane</location>
        <topology evidence="1">Single-pass membrane protein</topology>
    </subcellularLocation>
</comment>
<dbReference type="GO" id="GO:0001678">
    <property type="term" value="P:intracellular glucose homeostasis"/>
    <property type="evidence" value="ECO:0007669"/>
    <property type="project" value="InterPro"/>
</dbReference>
<dbReference type="OrthoDB" id="419537at2759"/>
<dbReference type="GO" id="GO:0005829">
    <property type="term" value="C:cytosol"/>
    <property type="evidence" value="ECO:0007669"/>
    <property type="project" value="TreeGrafter"/>
</dbReference>
<dbReference type="GO" id="GO:0005741">
    <property type="term" value="C:mitochondrial outer membrane"/>
    <property type="evidence" value="ECO:0007669"/>
    <property type="project" value="UniProtKB-SubCell"/>
</dbReference>
<keyword evidence="8" id="KW-0472">Membrane</keyword>